<dbReference type="NCBIfam" id="TIGR00077">
    <property type="entry name" value="lspA"/>
    <property type="match status" value="1"/>
</dbReference>
<evidence type="ECO:0000313" key="12">
    <source>
        <dbReference type="EMBL" id="GAA1784731.1"/>
    </source>
</evidence>
<dbReference type="PANTHER" id="PTHR33695:SF1">
    <property type="entry name" value="LIPOPROTEIN SIGNAL PEPTIDASE"/>
    <property type="match status" value="1"/>
</dbReference>
<evidence type="ECO:0000256" key="5">
    <source>
        <dbReference type="ARBA" id="ARBA00022750"/>
    </source>
</evidence>
<keyword evidence="13" id="KW-1185">Reference proteome</keyword>
<comment type="subcellular location">
    <subcellularLocation>
        <location evidence="9">Cell membrane</location>
        <topology evidence="9">Multi-pass membrane protein</topology>
    </subcellularLocation>
</comment>
<evidence type="ECO:0000256" key="4">
    <source>
        <dbReference type="ARBA" id="ARBA00022692"/>
    </source>
</evidence>
<evidence type="ECO:0000256" key="3">
    <source>
        <dbReference type="ARBA" id="ARBA00022670"/>
    </source>
</evidence>
<dbReference type="PROSITE" id="PS00855">
    <property type="entry name" value="SPASE_II"/>
    <property type="match status" value="1"/>
</dbReference>
<dbReference type="InterPro" id="IPR001872">
    <property type="entry name" value="Peptidase_A8"/>
</dbReference>
<dbReference type="EMBL" id="BAAAPO010000013">
    <property type="protein sequence ID" value="GAA1784731.1"/>
    <property type="molecule type" value="Genomic_DNA"/>
</dbReference>
<dbReference type="RefSeq" id="WP_344081512.1">
    <property type="nucleotide sequence ID" value="NZ_BAAAPO010000013.1"/>
</dbReference>
<dbReference type="PANTHER" id="PTHR33695">
    <property type="entry name" value="LIPOPROTEIN SIGNAL PEPTIDASE"/>
    <property type="match status" value="1"/>
</dbReference>
<sequence length="175" mass="18983">MQDQTRTPLTDSDLTTSPTRHRPPLVLWVALATLLIDQASKIWALHALTPGEVKPLIGSLLSLRLVHNPGAAFSSLDGMTYVVTAVAVLIVAGLVYYVWTRPITSPVAWCLGLIGGGALGNLGDRFFRTPGFLRGHVVDFIDYFGWFVGNIADIAIVIAAIVLLLLSWRTAPQHD</sequence>
<keyword evidence="2 9" id="KW-1003">Cell membrane</keyword>
<proteinExistence type="inferred from homology"/>
<comment type="caution">
    <text evidence="12">The sequence shown here is derived from an EMBL/GenBank/DDBJ whole genome shotgun (WGS) entry which is preliminary data.</text>
</comment>
<comment type="function">
    <text evidence="9 10">This protein specifically catalyzes the removal of signal peptides from prolipoproteins.</text>
</comment>
<dbReference type="Proteomes" id="UP001499938">
    <property type="component" value="Unassembled WGS sequence"/>
</dbReference>
<evidence type="ECO:0000256" key="6">
    <source>
        <dbReference type="ARBA" id="ARBA00022801"/>
    </source>
</evidence>
<organism evidence="12 13">
    <name type="scientific">Nostocoides veronense</name>
    <dbReference type="NCBI Taxonomy" id="330836"/>
    <lineage>
        <taxon>Bacteria</taxon>
        <taxon>Bacillati</taxon>
        <taxon>Actinomycetota</taxon>
        <taxon>Actinomycetes</taxon>
        <taxon>Micrococcales</taxon>
        <taxon>Intrasporangiaceae</taxon>
        <taxon>Nostocoides</taxon>
    </lineage>
</organism>
<dbReference type="HAMAP" id="MF_00161">
    <property type="entry name" value="LspA"/>
    <property type="match status" value="1"/>
</dbReference>
<evidence type="ECO:0000256" key="11">
    <source>
        <dbReference type="RuleBase" id="RU004181"/>
    </source>
</evidence>
<evidence type="ECO:0000256" key="9">
    <source>
        <dbReference type="HAMAP-Rule" id="MF_00161"/>
    </source>
</evidence>
<keyword evidence="8 9" id="KW-0472">Membrane</keyword>
<keyword evidence="7 9" id="KW-1133">Transmembrane helix</keyword>
<feature type="active site" evidence="9">
    <location>
        <position position="153"/>
    </location>
</feature>
<keyword evidence="6 9" id="KW-0378">Hydrolase</keyword>
<feature type="transmembrane region" description="Helical" evidence="9">
    <location>
        <begin position="106"/>
        <end position="123"/>
    </location>
</feature>
<feature type="transmembrane region" description="Helical" evidence="9">
    <location>
        <begin position="25"/>
        <end position="45"/>
    </location>
</feature>
<evidence type="ECO:0000256" key="8">
    <source>
        <dbReference type="ARBA" id="ARBA00023136"/>
    </source>
</evidence>
<evidence type="ECO:0000256" key="7">
    <source>
        <dbReference type="ARBA" id="ARBA00022989"/>
    </source>
</evidence>
<protein>
    <recommendedName>
        <fullName evidence="9">Lipoprotein signal peptidase</fullName>
        <ecNumber evidence="9">3.4.23.36</ecNumber>
    </recommendedName>
    <alternativeName>
        <fullName evidence="9">Prolipoprotein signal peptidase</fullName>
    </alternativeName>
    <alternativeName>
        <fullName evidence="9">Signal peptidase II</fullName>
        <shortName evidence="9">SPase II</shortName>
    </alternativeName>
</protein>
<feature type="transmembrane region" description="Helical" evidence="9">
    <location>
        <begin position="78"/>
        <end position="99"/>
    </location>
</feature>
<dbReference type="PRINTS" id="PR00781">
    <property type="entry name" value="LIPOSIGPTASE"/>
</dbReference>
<dbReference type="Pfam" id="PF01252">
    <property type="entry name" value="Peptidase_A8"/>
    <property type="match status" value="1"/>
</dbReference>
<evidence type="ECO:0000256" key="1">
    <source>
        <dbReference type="ARBA" id="ARBA00006139"/>
    </source>
</evidence>
<reference evidence="13" key="1">
    <citation type="journal article" date="2019" name="Int. J. Syst. Evol. Microbiol.">
        <title>The Global Catalogue of Microorganisms (GCM) 10K type strain sequencing project: providing services to taxonomists for standard genome sequencing and annotation.</title>
        <authorList>
            <consortium name="The Broad Institute Genomics Platform"/>
            <consortium name="The Broad Institute Genome Sequencing Center for Infectious Disease"/>
            <person name="Wu L."/>
            <person name="Ma J."/>
        </authorList>
    </citation>
    <scope>NUCLEOTIDE SEQUENCE [LARGE SCALE GENOMIC DNA]</scope>
    <source>
        <strain evidence="13">JCM 15592</strain>
    </source>
</reference>
<feature type="transmembrane region" description="Helical" evidence="9">
    <location>
        <begin position="143"/>
        <end position="166"/>
    </location>
</feature>
<keyword evidence="4 9" id="KW-0812">Transmembrane</keyword>
<feature type="active site" evidence="9">
    <location>
        <position position="139"/>
    </location>
</feature>
<gene>
    <name evidence="9 12" type="primary">lspA</name>
    <name evidence="12" type="ORF">GCM10009811_07430</name>
</gene>
<comment type="similarity">
    <text evidence="1 9 11">Belongs to the peptidase A8 family.</text>
</comment>
<dbReference type="EC" id="3.4.23.36" evidence="9"/>
<keyword evidence="3 9" id="KW-0645">Protease</keyword>
<evidence type="ECO:0000256" key="2">
    <source>
        <dbReference type="ARBA" id="ARBA00022475"/>
    </source>
</evidence>
<name>A0ABP4XM51_9MICO</name>
<comment type="pathway">
    <text evidence="9">Protein modification; lipoprotein biosynthesis (signal peptide cleavage).</text>
</comment>
<evidence type="ECO:0000256" key="10">
    <source>
        <dbReference type="RuleBase" id="RU000594"/>
    </source>
</evidence>
<accession>A0ABP4XM51</accession>
<keyword evidence="5 9" id="KW-0064">Aspartyl protease</keyword>
<evidence type="ECO:0000313" key="13">
    <source>
        <dbReference type="Proteomes" id="UP001499938"/>
    </source>
</evidence>
<comment type="catalytic activity">
    <reaction evidence="9 10">
        <text>Release of signal peptides from bacterial membrane prolipoproteins. Hydrolyzes -Xaa-Yaa-Zaa-|-(S,diacylglyceryl)Cys-, in which Xaa is hydrophobic (preferably Leu), and Yaa (Ala or Ser) and Zaa (Gly or Ala) have small, neutral side chains.</text>
        <dbReference type="EC" id="3.4.23.36"/>
    </reaction>
</comment>